<feature type="chain" id="PRO_5031544306" evidence="1">
    <location>
        <begin position="17"/>
        <end position="259"/>
    </location>
</feature>
<keyword evidence="1" id="KW-0732">Signal</keyword>
<reference evidence="2" key="1">
    <citation type="submission" date="2021-01" db="EMBL/GenBank/DDBJ databases">
        <authorList>
            <person name="Corre E."/>
            <person name="Pelletier E."/>
            <person name="Niang G."/>
            <person name="Scheremetjew M."/>
            <person name="Finn R."/>
            <person name="Kale V."/>
            <person name="Holt S."/>
            <person name="Cochrane G."/>
            <person name="Meng A."/>
            <person name="Brown T."/>
            <person name="Cohen L."/>
        </authorList>
    </citation>
    <scope>NUCLEOTIDE SEQUENCE</scope>
    <source>
        <strain evidence="2">CCMP622</strain>
    </source>
</reference>
<sequence length="259" mass="28406">MGAVRWLLVILTATTAGSVGRLARNRVAPLGRHLRRCSTRAMDTKGYDTYMAFKEGKYSLEEYKELGLEFAKGKIGKEADNAKRFRDKFGKQMAEKMGLPLERIIIEKVSAEDPSQDLDTLLNGNGKGIKVDFAVKQNPGDPTASTMLMAATGGPSGDIKIGDMLRLNLVQEKSFAEVYEKMKETGQIAPNTLDFDGLTRVLGNIEPPLDEDQRAILVNMGLQIAAMQPEPPFFDNDDNRLVPSDPVEDALANIISNAS</sequence>
<name>A0A7S2TKY0_9EUKA</name>
<dbReference type="EMBL" id="HBHP01009988">
    <property type="protein sequence ID" value="CAD9756384.1"/>
    <property type="molecule type" value="Transcribed_RNA"/>
</dbReference>
<gene>
    <name evidence="2" type="ORF">LSP00402_LOCUS6173</name>
</gene>
<proteinExistence type="predicted"/>
<evidence type="ECO:0000313" key="2">
    <source>
        <dbReference type="EMBL" id="CAD9756384.1"/>
    </source>
</evidence>
<organism evidence="2">
    <name type="scientific">Lotharella oceanica</name>
    <dbReference type="NCBI Taxonomy" id="641309"/>
    <lineage>
        <taxon>Eukaryota</taxon>
        <taxon>Sar</taxon>
        <taxon>Rhizaria</taxon>
        <taxon>Cercozoa</taxon>
        <taxon>Chlorarachniophyceae</taxon>
        <taxon>Lotharella</taxon>
    </lineage>
</organism>
<feature type="signal peptide" evidence="1">
    <location>
        <begin position="1"/>
        <end position="16"/>
    </location>
</feature>
<accession>A0A7S2TKY0</accession>
<protein>
    <submittedName>
        <fullName evidence="2">Uncharacterized protein</fullName>
    </submittedName>
</protein>
<evidence type="ECO:0000256" key="1">
    <source>
        <dbReference type="SAM" id="SignalP"/>
    </source>
</evidence>
<dbReference type="AlphaFoldDB" id="A0A7S2TKY0"/>